<gene>
    <name evidence="1" type="ORF">SEVIR_5G075400v2</name>
</gene>
<reference evidence="1" key="1">
    <citation type="submission" date="2019-03" db="EMBL/GenBank/DDBJ databases">
        <title>WGS assembly of Setaria viridis.</title>
        <authorList>
            <person name="Huang P."/>
            <person name="Jenkins J."/>
            <person name="Grimwood J."/>
            <person name="Barry K."/>
            <person name="Healey A."/>
            <person name="Mamidi S."/>
            <person name="Sreedasyam A."/>
            <person name="Shu S."/>
            <person name="Feldman M."/>
            <person name="Wu J."/>
            <person name="Yu Y."/>
            <person name="Chen C."/>
            <person name="Johnson J."/>
            <person name="Rokhsar D."/>
            <person name="Baxter I."/>
            <person name="Schmutz J."/>
            <person name="Brutnell T."/>
            <person name="Kellogg E."/>
        </authorList>
    </citation>
    <scope>NUCLEOTIDE SEQUENCE [LARGE SCALE GENOMIC DNA]</scope>
</reference>
<evidence type="ECO:0000313" key="1">
    <source>
        <dbReference type="EMBL" id="TKW13057.1"/>
    </source>
</evidence>
<keyword evidence="2" id="KW-1185">Reference proteome</keyword>
<dbReference type="EMBL" id="CM016556">
    <property type="protein sequence ID" value="TKW13057.1"/>
    <property type="molecule type" value="Genomic_DNA"/>
</dbReference>
<dbReference type="AlphaFoldDB" id="A0A4U6UQ91"/>
<proteinExistence type="predicted"/>
<protein>
    <submittedName>
        <fullName evidence="1">Uncharacterized protein</fullName>
    </submittedName>
</protein>
<evidence type="ECO:0000313" key="2">
    <source>
        <dbReference type="Proteomes" id="UP000298652"/>
    </source>
</evidence>
<sequence length="59" mass="6521">MLNIAVPAPLLEFHFRWGSSRSSQRHDGGSTWMGRARMFCFLVACRPPGADQVDGILSS</sequence>
<organism evidence="1 2">
    <name type="scientific">Setaria viridis</name>
    <name type="common">Green bristlegrass</name>
    <name type="synonym">Setaria italica subsp. viridis</name>
    <dbReference type="NCBI Taxonomy" id="4556"/>
    <lineage>
        <taxon>Eukaryota</taxon>
        <taxon>Viridiplantae</taxon>
        <taxon>Streptophyta</taxon>
        <taxon>Embryophyta</taxon>
        <taxon>Tracheophyta</taxon>
        <taxon>Spermatophyta</taxon>
        <taxon>Magnoliopsida</taxon>
        <taxon>Liliopsida</taxon>
        <taxon>Poales</taxon>
        <taxon>Poaceae</taxon>
        <taxon>PACMAD clade</taxon>
        <taxon>Panicoideae</taxon>
        <taxon>Panicodae</taxon>
        <taxon>Paniceae</taxon>
        <taxon>Cenchrinae</taxon>
        <taxon>Setaria</taxon>
    </lineage>
</organism>
<dbReference type="Proteomes" id="UP000298652">
    <property type="component" value="Chromosome 5"/>
</dbReference>
<dbReference type="Gramene" id="TKW13057">
    <property type="protein sequence ID" value="TKW13057"/>
    <property type="gene ID" value="SEVIR_5G075400v2"/>
</dbReference>
<accession>A0A4U6UQ91</accession>
<name>A0A4U6UQ91_SETVI</name>